<evidence type="ECO:0000313" key="3">
    <source>
        <dbReference type="Proteomes" id="UP001549920"/>
    </source>
</evidence>
<keyword evidence="3" id="KW-1185">Reference proteome</keyword>
<evidence type="ECO:0000313" key="2">
    <source>
        <dbReference type="EMBL" id="KAL0859344.1"/>
    </source>
</evidence>
<name>A0ABR3H3G5_LOXSC</name>
<dbReference type="EMBL" id="JBEUOH010000028">
    <property type="protein sequence ID" value="KAL0859344.1"/>
    <property type="molecule type" value="Genomic_DNA"/>
</dbReference>
<evidence type="ECO:0000256" key="1">
    <source>
        <dbReference type="SAM" id="SignalP"/>
    </source>
</evidence>
<dbReference type="SUPFAM" id="SSF57414">
    <property type="entry name" value="Hairpin loop containing domain-like"/>
    <property type="match status" value="1"/>
</dbReference>
<dbReference type="Proteomes" id="UP001549920">
    <property type="component" value="Unassembled WGS sequence"/>
</dbReference>
<comment type="caution">
    <text evidence="2">The sequence shown here is derived from an EMBL/GenBank/DDBJ whole genome shotgun (WGS) entry which is preliminary data.</text>
</comment>
<keyword evidence="1" id="KW-0732">Signal</keyword>
<proteinExistence type="predicted"/>
<gene>
    <name evidence="2" type="ORF">ABMA27_011137</name>
</gene>
<organism evidence="2 3">
    <name type="scientific">Loxostege sticticalis</name>
    <name type="common">Beet webworm moth</name>
    <dbReference type="NCBI Taxonomy" id="481309"/>
    <lineage>
        <taxon>Eukaryota</taxon>
        <taxon>Metazoa</taxon>
        <taxon>Ecdysozoa</taxon>
        <taxon>Arthropoda</taxon>
        <taxon>Hexapoda</taxon>
        <taxon>Insecta</taxon>
        <taxon>Pterygota</taxon>
        <taxon>Neoptera</taxon>
        <taxon>Endopterygota</taxon>
        <taxon>Lepidoptera</taxon>
        <taxon>Glossata</taxon>
        <taxon>Ditrysia</taxon>
        <taxon>Pyraloidea</taxon>
        <taxon>Crambidae</taxon>
        <taxon>Pyraustinae</taxon>
        <taxon>Loxostege</taxon>
    </lineage>
</organism>
<reference evidence="2 3" key="1">
    <citation type="submission" date="2024-06" db="EMBL/GenBank/DDBJ databases">
        <title>A chromosome-level genome assembly of beet webworm, Loxostege sticticalis.</title>
        <authorList>
            <person name="Zhang Y."/>
        </authorList>
    </citation>
    <scope>NUCLEOTIDE SEQUENCE [LARGE SCALE GENOMIC DNA]</scope>
    <source>
        <strain evidence="2">AQ026</strain>
        <tissue evidence="2">Whole body</tissue>
    </source>
</reference>
<accession>A0ABR3H3G5</accession>
<feature type="chain" id="PRO_5047404302" evidence="1">
    <location>
        <begin position="20"/>
        <end position="508"/>
    </location>
</feature>
<protein>
    <submittedName>
        <fullName evidence="2">Uncharacterized protein</fullName>
    </submittedName>
</protein>
<sequence>MWWLALLLVGARALDGADAQQPDPWGDDDDDDADLYHRYDEEASSSTGAMTWTQEGQYTRVRRHEQTTSPVRTLSANELKEVRDVLNQVMSGRDLRPAHTQQSVTDLKRLLDIMSSTSSDLMADLANFSTRTFLRANQENGQEVNKARRKFEDLPSTNVTVDGVVFSKASTYNFKWTEPKIYPITKITHRPYNGEYICLHACVEDPHCMSVNRDWYKNVCWLFRFKNNTEGTFFKRHEDHIYYERLGYAPTTTIEPTTTTPETTTPPDIIDIRKLVEIIANLTMNTIESNITELFNATLQKYGIPLCGDTTTTEEPTYDFANASIVAKCFVCGLEDTGIPENAFCADAFAGDFLPLVPVDPRARGQIAKYRKYCRYLDVPGTMVNETQPRSVFGRWTGGCSVRWIDLSGVYTQRACRNSRHTVMGKHYVSKRMAKLEMALKDEDNGCVISPMSSLVPLSRGISLYARFHACVCTGSWCNGGSRVRPRARPRDAWLAALVTATAVALAS</sequence>
<feature type="signal peptide" evidence="1">
    <location>
        <begin position="1"/>
        <end position="19"/>
    </location>
</feature>